<keyword evidence="7 14" id="KW-0812">Transmembrane</keyword>
<evidence type="ECO:0000256" key="13">
    <source>
        <dbReference type="ARBA" id="ARBA00048390"/>
    </source>
</evidence>
<keyword evidence="6 14" id="KW-0349">Heme</keyword>
<evidence type="ECO:0000313" key="16">
    <source>
        <dbReference type="EMBL" id="XBJ28743.1"/>
    </source>
</evidence>
<dbReference type="InterPro" id="IPR005265">
    <property type="entry name" value="HemJ-like"/>
</dbReference>
<keyword evidence="8 14" id="KW-0479">Metal-binding</keyword>
<comment type="pathway">
    <text evidence="2 14 15">Porphyrin-containing compound metabolism; protoporphyrin-IX biosynthesis; protoporphyrin-IX from protoporphyrinogen-IX: step 1/1.</text>
</comment>
<proteinExistence type="inferred from homology"/>
<feature type="transmembrane region" description="Helical" evidence="14">
    <location>
        <begin position="13"/>
        <end position="35"/>
    </location>
</feature>
<evidence type="ECO:0000256" key="6">
    <source>
        <dbReference type="ARBA" id="ARBA00022617"/>
    </source>
</evidence>
<feature type="transmembrane region" description="Helical" evidence="14">
    <location>
        <begin position="83"/>
        <end position="104"/>
    </location>
</feature>
<feature type="transmembrane region" description="Helical" evidence="14">
    <location>
        <begin position="125"/>
        <end position="145"/>
    </location>
</feature>
<dbReference type="GO" id="GO:0006782">
    <property type="term" value="P:protoporphyrinogen IX biosynthetic process"/>
    <property type="evidence" value="ECO:0007669"/>
    <property type="project" value="UniProtKB-UniRule"/>
</dbReference>
<name>A0AAU7E776_9BACT</name>
<evidence type="ECO:0000256" key="14">
    <source>
        <dbReference type="HAMAP-Rule" id="MF_02239"/>
    </source>
</evidence>
<comment type="subunit">
    <text evidence="14">Homodimer.</text>
</comment>
<feature type="binding site" description="axial binding residue" evidence="14">
    <location>
        <position position="92"/>
    </location>
    <ligand>
        <name>heme</name>
        <dbReference type="ChEBI" id="CHEBI:30413"/>
    </ligand>
    <ligandPart>
        <name>Fe</name>
        <dbReference type="ChEBI" id="CHEBI:18248"/>
    </ligandPart>
</feature>
<keyword evidence="9 14" id="KW-1133">Transmembrane helix</keyword>
<evidence type="ECO:0000256" key="12">
    <source>
        <dbReference type="ARBA" id="ARBA00023136"/>
    </source>
</evidence>
<sequence>MEIINEYYQWVKWLHYLAFISWMAGLFYLPRLFVYHSENKDNVGFVKVIKIQEEKLYYYIQNPAMIITVLTGILMLIVHKEILLSHGYIHAKLLFAILLLLYHFDNLRYLKQLKNDTCKKSGKFFRAYNEIPTLLLIGIISMMILTPF</sequence>
<evidence type="ECO:0000256" key="1">
    <source>
        <dbReference type="ARBA" id="ARBA00004651"/>
    </source>
</evidence>
<dbReference type="PANTHER" id="PTHR40255:SF1">
    <property type="entry name" value="PROTOPORPHYRINOGEN IX OXIDASE"/>
    <property type="match status" value="1"/>
</dbReference>
<dbReference type="Pfam" id="PF03653">
    <property type="entry name" value="UPF0093"/>
    <property type="match status" value="1"/>
</dbReference>
<comment type="function">
    <text evidence="14 15">Catalyzes the oxidation of protoporphyrinogen IX to protoporphyrin IX.</text>
</comment>
<dbReference type="EMBL" id="CP155620">
    <property type="protein sequence ID" value="XBJ28743.1"/>
    <property type="molecule type" value="Genomic_DNA"/>
</dbReference>
<dbReference type="HAMAP" id="MF_02239">
    <property type="entry name" value="HemJ"/>
    <property type="match status" value="1"/>
</dbReference>
<dbReference type="GO" id="GO:0005886">
    <property type="term" value="C:plasma membrane"/>
    <property type="evidence" value="ECO:0007669"/>
    <property type="project" value="UniProtKB-SubCell"/>
</dbReference>
<protein>
    <recommendedName>
        <fullName evidence="4 14">Protoporphyrinogen IX oxidase</fullName>
        <shortName evidence="14">PPO</shortName>
        <ecNumber evidence="14 15">1.3.99.-</ecNumber>
    </recommendedName>
</protein>
<gene>
    <name evidence="16" type="primary">hemJ</name>
    <name evidence="16" type="ORF">AAH949_06495</name>
</gene>
<comment type="catalytic activity">
    <reaction evidence="13 14 15">
        <text>protoporphyrinogen IX + 3 A = protoporphyrin IX + 3 AH2</text>
        <dbReference type="Rhea" id="RHEA:62000"/>
        <dbReference type="ChEBI" id="CHEBI:13193"/>
        <dbReference type="ChEBI" id="CHEBI:17499"/>
        <dbReference type="ChEBI" id="CHEBI:57306"/>
        <dbReference type="ChEBI" id="CHEBI:57307"/>
    </reaction>
</comment>
<evidence type="ECO:0000256" key="8">
    <source>
        <dbReference type="ARBA" id="ARBA00022723"/>
    </source>
</evidence>
<comment type="cofactor">
    <cofactor evidence="14 15">
        <name>heme b</name>
        <dbReference type="ChEBI" id="CHEBI:60344"/>
    </cofactor>
    <text evidence="14 15">Binds 1 heme b (iron(II)-protoporphyrin IX) group per subunit.</text>
</comment>
<dbReference type="AlphaFoldDB" id="A0AAU7E776"/>
<feature type="binding site" description="axial binding residue" evidence="14">
    <location>
        <position position="15"/>
    </location>
    <ligand>
        <name>heme</name>
        <dbReference type="ChEBI" id="CHEBI:30413"/>
    </ligand>
    <ligandPart>
        <name>Fe</name>
        <dbReference type="ChEBI" id="CHEBI:18248"/>
    </ligandPart>
</feature>
<evidence type="ECO:0000256" key="5">
    <source>
        <dbReference type="ARBA" id="ARBA00022475"/>
    </source>
</evidence>
<keyword evidence="11 14" id="KW-0408">Iron</keyword>
<evidence type="ECO:0000256" key="3">
    <source>
        <dbReference type="ARBA" id="ARBA00006501"/>
    </source>
</evidence>
<dbReference type="NCBIfam" id="TIGR00701">
    <property type="entry name" value="protoporphyrinogen oxidase HemJ"/>
    <property type="match status" value="1"/>
</dbReference>
<organism evidence="16">
    <name type="scientific">Campylobacter sp. CCS1377</name>
    <dbReference type="NCBI Taxonomy" id="3158229"/>
    <lineage>
        <taxon>Bacteria</taxon>
        <taxon>Pseudomonadati</taxon>
        <taxon>Campylobacterota</taxon>
        <taxon>Epsilonproteobacteria</taxon>
        <taxon>Campylobacterales</taxon>
        <taxon>Campylobacteraceae</taxon>
        <taxon>Campylobacter</taxon>
    </lineage>
</organism>
<evidence type="ECO:0000256" key="10">
    <source>
        <dbReference type="ARBA" id="ARBA00023002"/>
    </source>
</evidence>
<evidence type="ECO:0000256" key="15">
    <source>
        <dbReference type="PIRNR" id="PIRNR004638"/>
    </source>
</evidence>
<evidence type="ECO:0000256" key="2">
    <source>
        <dbReference type="ARBA" id="ARBA00005073"/>
    </source>
</evidence>
<keyword evidence="5 14" id="KW-1003">Cell membrane</keyword>
<evidence type="ECO:0000256" key="9">
    <source>
        <dbReference type="ARBA" id="ARBA00022989"/>
    </source>
</evidence>
<evidence type="ECO:0000256" key="7">
    <source>
        <dbReference type="ARBA" id="ARBA00022692"/>
    </source>
</evidence>
<dbReference type="PANTHER" id="PTHR40255">
    <property type="entry name" value="UPF0093 MEMBRANE PROTEIN SLR1790"/>
    <property type="match status" value="1"/>
</dbReference>
<dbReference type="PIRSF" id="PIRSF004638">
    <property type="entry name" value="UCP004638"/>
    <property type="match status" value="1"/>
</dbReference>
<evidence type="ECO:0000256" key="11">
    <source>
        <dbReference type="ARBA" id="ARBA00023004"/>
    </source>
</evidence>
<keyword evidence="10 14" id="KW-0560">Oxidoreductase</keyword>
<comment type="subcellular location">
    <subcellularLocation>
        <location evidence="1 14">Cell membrane</location>
        <topology evidence="1 14">Multi-pass membrane protein</topology>
    </subcellularLocation>
</comment>
<accession>A0AAU7E776</accession>
<keyword evidence="12 14" id="KW-0472">Membrane</keyword>
<dbReference type="RefSeq" id="WP_348518282.1">
    <property type="nucleotide sequence ID" value="NZ_CP155620.1"/>
</dbReference>
<feature type="transmembrane region" description="Helical" evidence="14">
    <location>
        <begin position="56"/>
        <end position="77"/>
    </location>
</feature>
<dbReference type="GO" id="GO:0070818">
    <property type="term" value="F:protoporphyrinogen oxidase activity"/>
    <property type="evidence" value="ECO:0007669"/>
    <property type="project" value="UniProtKB-UniRule"/>
</dbReference>
<comment type="similarity">
    <text evidence="3 14 15">Belongs to the HemJ family.</text>
</comment>
<reference evidence="16" key="1">
    <citation type="submission" date="2024-05" db="EMBL/GenBank/DDBJ databases">
        <title>Campylobacter coli isolated from environmental waters in Slovenia.</title>
        <authorList>
            <person name="Zautner A.E."/>
            <person name="Bunk B."/>
            <person name="Riedel T."/>
            <person name="Sproeer C."/>
        </authorList>
    </citation>
    <scope>NUCLEOTIDE SEQUENCE</scope>
    <source>
        <strain evidence="16">CCS1377</strain>
    </source>
</reference>
<dbReference type="GO" id="GO:0046872">
    <property type="term" value="F:metal ion binding"/>
    <property type="evidence" value="ECO:0007669"/>
    <property type="project" value="UniProtKB-UniRule"/>
</dbReference>
<dbReference type="EC" id="1.3.99.-" evidence="14 15"/>
<evidence type="ECO:0000256" key="4">
    <source>
        <dbReference type="ARBA" id="ARBA00017504"/>
    </source>
</evidence>